<evidence type="ECO:0000313" key="5">
    <source>
        <dbReference type="EMBL" id="GES82582.1"/>
    </source>
</evidence>
<dbReference type="EMBL" id="BLAL01000061">
    <property type="protein sequence ID" value="GES82582.1"/>
    <property type="molecule type" value="Genomic_DNA"/>
</dbReference>
<evidence type="ECO:0000313" key="6">
    <source>
        <dbReference type="Proteomes" id="UP000615446"/>
    </source>
</evidence>
<dbReference type="Gene3D" id="1.10.510.10">
    <property type="entry name" value="Transferase(Phosphotransferase) domain 1"/>
    <property type="match status" value="2"/>
</dbReference>
<feature type="domain" description="Protein kinase" evidence="4">
    <location>
        <begin position="20"/>
        <end position="255"/>
    </location>
</feature>
<dbReference type="Pfam" id="PF00069">
    <property type="entry name" value="Pkinase"/>
    <property type="match status" value="1"/>
</dbReference>
<sequence length="586" mass="67741">MSIRNFITKGYIKFYEYTDFKNVQPIGRGSFGNVVRVNWKTTGHFFALKSFNHDEITLREVVNELKLHQSVDIHENIIRIFGITKEETDEINPLRKYLFVLEYADSGTLNDYLSKHFNELNWKDKNQLALQLTSAVEFIHDCEIIHRDLHANNILIHQKNIRLADFGLSKKINEKIKSDIYSIGVLMWHISSGYIPFRDVGYDGRLILDILNGKREEIIDGTSVEYSDLYEKCWKYEPVERTDMQEVVLTLKSIITPQQSNANNNVIMNKNNDLRSTNDEIIMDINENLMLSSLRSQNSVQHDLSSISSSNSIQHNLSSISSSNSVQYDLSSILSNTLNDQIVLFRDNIKSDIRKLSQLIAVEIIKNIKEGILFDNGGLIIETIELLCGIFCKFAENSIKYSDYLADFSVGVLGSIDRLPVLTGNSLLVIDECKTLIIELEKIITNIKELCLNIEKYIFEVEKLIQEEFHKKQFVASGIFGPMAALLLGISINVKSKDVEALNDLKEKLELLYKITKSISCYMIEIDHFWGFQKNRIVHLITILESIRINNRLFKVYGSELKIRWKDVILECKTYSQKIREYYTFY</sequence>
<dbReference type="InterPro" id="IPR051681">
    <property type="entry name" value="Ser/Thr_Kinases-Pseudokinases"/>
</dbReference>
<proteinExistence type="predicted"/>
<organism evidence="5 6">
    <name type="scientific">Rhizophagus clarus</name>
    <dbReference type="NCBI Taxonomy" id="94130"/>
    <lineage>
        <taxon>Eukaryota</taxon>
        <taxon>Fungi</taxon>
        <taxon>Fungi incertae sedis</taxon>
        <taxon>Mucoromycota</taxon>
        <taxon>Glomeromycotina</taxon>
        <taxon>Glomeromycetes</taxon>
        <taxon>Glomerales</taxon>
        <taxon>Glomeraceae</taxon>
        <taxon>Rhizophagus</taxon>
    </lineage>
</organism>
<protein>
    <submittedName>
        <fullName evidence="5">Kinase-like domain-containing protein</fullName>
    </submittedName>
</protein>
<dbReference type="GO" id="GO:0004672">
    <property type="term" value="F:protein kinase activity"/>
    <property type="evidence" value="ECO:0007669"/>
    <property type="project" value="InterPro"/>
</dbReference>
<name>A0A8H3QKL3_9GLOM</name>
<feature type="binding site" evidence="3">
    <location>
        <position position="49"/>
    </location>
    <ligand>
        <name>ATP</name>
        <dbReference type="ChEBI" id="CHEBI:30616"/>
    </ligand>
</feature>
<comment type="caution">
    <text evidence="5">The sequence shown here is derived from an EMBL/GenBank/DDBJ whole genome shotgun (WGS) entry which is preliminary data.</text>
</comment>
<evidence type="ECO:0000256" key="2">
    <source>
        <dbReference type="ARBA" id="ARBA00022840"/>
    </source>
</evidence>
<gene>
    <name evidence="5" type="ORF">RCL2_000977800</name>
</gene>
<keyword evidence="2 3" id="KW-0067">ATP-binding</keyword>
<dbReference type="PANTHER" id="PTHR44329">
    <property type="entry name" value="SERINE/THREONINE-PROTEIN KINASE TNNI3K-RELATED"/>
    <property type="match status" value="1"/>
</dbReference>
<dbReference type="InterPro" id="IPR011009">
    <property type="entry name" value="Kinase-like_dom_sf"/>
</dbReference>
<accession>A0A8H3QKL3</accession>
<dbReference type="OrthoDB" id="10261027at2759"/>
<keyword evidence="5" id="KW-0418">Kinase</keyword>
<reference evidence="5" key="1">
    <citation type="submission" date="2019-10" db="EMBL/GenBank/DDBJ databases">
        <title>Conservation and host-specific expression of non-tandemly repeated heterogenous ribosome RNA gene in arbuscular mycorrhizal fungi.</title>
        <authorList>
            <person name="Maeda T."/>
            <person name="Kobayashi Y."/>
            <person name="Nakagawa T."/>
            <person name="Ezawa T."/>
            <person name="Yamaguchi K."/>
            <person name="Bino T."/>
            <person name="Nishimoto Y."/>
            <person name="Shigenobu S."/>
            <person name="Kawaguchi M."/>
        </authorList>
    </citation>
    <scope>NUCLEOTIDE SEQUENCE</scope>
    <source>
        <strain evidence="5">HR1</strain>
    </source>
</reference>
<evidence type="ECO:0000256" key="1">
    <source>
        <dbReference type="ARBA" id="ARBA00022741"/>
    </source>
</evidence>
<evidence type="ECO:0000259" key="4">
    <source>
        <dbReference type="PROSITE" id="PS50011"/>
    </source>
</evidence>
<dbReference type="AlphaFoldDB" id="A0A8H3QKL3"/>
<keyword evidence="1 3" id="KW-0547">Nucleotide-binding</keyword>
<dbReference type="InterPro" id="IPR001245">
    <property type="entry name" value="Ser-Thr/Tyr_kinase_cat_dom"/>
</dbReference>
<dbReference type="PROSITE" id="PS00107">
    <property type="entry name" value="PROTEIN_KINASE_ATP"/>
    <property type="match status" value="1"/>
</dbReference>
<dbReference type="Proteomes" id="UP000615446">
    <property type="component" value="Unassembled WGS sequence"/>
</dbReference>
<dbReference type="SUPFAM" id="SSF56112">
    <property type="entry name" value="Protein kinase-like (PK-like)"/>
    <property type="match status" value="1"/>
</dbReference>
<dbReference type="InterPro" id="IPR000719">
    <property type="entry name" value="Prot_kinase_dom"/>
</dbReference>
<keyword evidence="5" id="KW-0808">Transferase</keyword>
<dbReference type="PROSITE" id="PS50011">
    <property type="entry name" value="PROTEIN_KINASE_DOM"/>
    <property type="match status" value="1"/>
</dbReference>
<dbReference type="GO" id="GO:0005524">
    <property type="term" value="F:ATP binding"/>
    <property type="evidence" value="ECO:0007669"/>
    <property type="project" value="UniProtKB-UniRule"/>
</dbReference>
<dbReference type="InterPro" id="IPR017441">
    <property type="entry name" value="Protein_kinase_ATP_BS"/>
</dbReference>
<dbReference type="GO" id="GO:0097527">
    <property type="term" value="P:necroptotic signaling pathway"/>
    <property type="evidence" value="ECO:0007669"/>
    <property type="project" value="TreeGrafter"/>
</dbReference>
<dbReference type="PANTHER" id="PTHR44329:SF298">
    <property type="entry name" value="MIXED LINEAGE KINASE DOMAIN-LIKE PROTEIN"/>
    <property type="match status" value="1"/>
</dbReference>
<dbReference type="Pfam" id="PF07714">
    <property type="entry name" value="PK_Tyr_Ser-Thr"/>
    <property type="match status" value="1"/>
</dbReference>
<evidence type="ECO:0000256" key="3">
    <source>
        <dbReference type="PROSITE-ProRule" id="PRU10141"/>
    </source>
</evidence>